<dbReference type="Pfam" id="PF02348">
    <property type="entry name" value="CTP_transf_3"/>
    <property type="match status" value="1"/>
</dbReference>
<proteinExistence type="predicted"/>
<keyword evidence="1" id="KW-0808">Transferase</keyword>
<gene>
    <name evidence="1" type="ORF">M3N55_16390</name>
</gene>
<dbReference type="InterPro" id="IPR003329">
    <property type="entry name" value="Cytidylyl_trans"/>
</dbReference>
<dbReference type="SUPFAM" id="SSF53448">
    <property type="entry name" value="Nucleotide-diphospho-sugar transferases"/>
    <property type="match status" value="1"/>
</dbReference>
<comment type="caution">
    <text evidence="1">The sequence shown here is derived from an EMBL/GenBank/DDBJ whole genome shotgun (WGS) entry which is preliminary data.</text>
</comment>
<accession>A0ABT0M6L9</accession>
<dbReference type="PANTHER" id="PTHR42866">
    <property type="entry name" value="3-DEOXY-MANNO-OCTULOSONATE CYTIDYLYLTRANSFERASE"/>
    <property type="match status" value="1"/>
</dbReference>
<dbReference type="Gene3D" id="3.90.550.10">
    <property type="entry name" value="Spore Coat Polysaccharide Biosynthesis Protein SpsA, Chain A"/>
    <property type="match status" value="1"/>
</dbReference>
<dbReference type="GO" id="GO:0016740">
    <property type="term" value="F:transferase activity"/>
    <property type="evidence" value="ECO:0007669"/>
    <property type="project" value="UniProtKB-KW"/>
</dbReference>
<evidence type="ECO:0000313" key="2">
    <source>
        <dbReference type="Proteomes" id="UP001202550"/>
    </source>
</evidence>
<keyword evidence="2" id="KW-1185">Reference proteome</keyword>
<dbReference type="PANTHER" id="PTHR42866:SF1">
    <property type="entry name" value="SPORE COAT POLYSACCHARIDE BIOSYNTHESIS PROTEIN SPSF"/>
    <property type="match status" value="1"/>
</dbReference>
<organism evidence="1 2">
    <name type="scientific">Roseinatronobacter domitianus</name>
    <dbReference type="NCBI Taxonomy" id="2940293"/>
    <lineage>
        <taxon>Bacteria</taxon>
        <taxon>Pseudomonadati</taxon>
        <taxon>Pseudomonadota</taxon>
        <taxon>Alphaproteobacteria</taxon>
        <taxon>Rhodobacterales</taxon>
        <taxon>Paracoccaceae</taxon>
        <taxon>Roseinatronobacter</taxon>
    </lineage>
</organism>
<dbReference type="EMBL" id="JALZWP010000036">
    <property type="protein sequence ID" value="MCL1630293.1"/>
    <property type="molecule type" value="Genomic_DNA"/>
</dbReference>
<sequence length="233" mass="25117">MRPVVFIYARSDSQRLPGKALMPLAGMPLVALVAARAARVGAQACVLVTTDRALDDQLAETGRALGLDVVRGHATDLVARSLQAIAETKATHFLRVNGDSPFFAPELAAAAMEHLRHADLVSNLIRRSFPYGVAVEWVSADAYADLSDSAADAEREHVTQHLYRQVSRLNALSVEQSRDDSHLRLALDTAQEHTDLTRLIGAQDPTQLSYWTACGLTKPEPFVTSPAKGAGAP</sequence>
<reference evidence="1 2" key="1">
    <citation type="submission" date="2022-05" db="EMBL/GenBank/DDBJ databases">
        <title>Seasonal and diel survey of microbial diversity of the Tyrrhenian coast.</title>
        <authorList>
            <person name="Gattoni G."/>
            <person name="Corral P."/>
        </authorList>
    </citation>
    <scope>NUCLEOTIDE SEQUENCE [LARGE SCALE GENOMIC DNA]</scope>
    <source>
        <strain evidence="1 2">V10</strain>
    </source>
</reference>
<dbReference type="RefSeq" id="WP_249060945.1">
    <property type="nucleotide sequence ID" value="NZ_JALZWP010000036.1"/>
</dbReference>
<dbReference type="Proteomes" id="UP001202550">
    <property type="component" value="Unassembled WGS sequence"/>
</dbReference>
<protein>
    <submittedName>
        <fullName evidence="1">NTP transferase domain-containing protein</fullName>
    </submittedName>
</protein>
<evidence type="ECO:0000313" key="1">
    <source>
        <dbReference type="EMBL" id="MCL1630293.1"/>
    </source>
</evidence>
<dbReference type="InterPro" id="IPR029044">
    <property type="entry name" value="Nucleotide-diphossugar_trans"/>
</dbReference>
<name>A0ABT0M6L9_9RHOB</name>